<proteinExistence type="predicted"/>
<protein>
    <submittedName>
        <fullName evidence="1">Uncharacterized protein</fullName>
    </submittedName>
</protein>
<accession>A0AAW1XAQ0</accession>
<comment type="caution">
    <text evidence="1">The sequence shown here is derived from an EMBL/GenBank/DDBJ whole genome shotgun (WGS) entry which is preliminary data.</text>
</comment>
<reference evidence="1 2" key="1">
    <citation type="journal article" date="2023" name="G3 (Bethesda)">
        <title>A chromosome-length genome assembly and annotation of blackberry (Rubus argutus, cv. 'Hillquist').</title>
        <authorList>
            <person name="Bruna T."/>
            <person name="Aryal R."/>
            <person name="Dudchenko O."/>
            <person name="Sargent D.J."/>
            <person name="Mead D."/>
            <person name="Buti M."/>
            <person name="Cavallini A."/>
            <person name="Hytonen T."/>
            <person name="Andres J."/>
            <person name="Pham M."/>
            <person name="Weisz D."/>
            <person name="Mascagni F."/>
            <person name="Usai G."/>
            <person name="Natali L."/>
            <person name="Bassil N."/>
            <person name="Fernandez G.E."/>
            <person name="Lomsadze A."/>
            <person name="Armour M."/>
            <person name="Olukolu B."/>
            <person name="Poorten T."/>
            <person name="Britton C."/>
            <person name="Davik J."/>
            <person name="Ashrafi H."/>
            <person name="Aiden E.L."/>
            <person name="Borodovsky M."/>
            <person name="Worthington M."/>
        </authorList>
    </citation>
    <scope>NUCLEOTIDE SEQUENCE [LARGE SCALE GENOMIC DNA]</scope>
    <source>
        <strain evidence="1">PI 553951</strain>
    </source>
</reference>
<organism evidence="1 2">
    <name type="scientific">Rubus argutus</name>
    <name type="common">Southern blackberry</name>
    <dbReference type="NCBI Taxonomy" id="59490"/>
    <lineage>
        <taxon>Eukaryota</taxon>
        <taxon>Viridiplantae</taxon>
        <taxon>Streptophyta</taxon>
        <taxon>Embryophyta</taxon>
        <taxon>Tracheophyta</taxon>
        <taxon>Spermatophyta</taxon>
        <taxon>Magnoliopsida</taxon>
        <taxon>eudicotyledons</taxon>
        <taxon>Gunneridae</taxon>
        <taxon>Pentapetalae</taxon>
        <taxon>rosids</taxon>
        <taxon>fabids</taxon>
        <taxon>Rosales</taxon>
        <taxon>Rosaceae</taxon>
        <taxon>Rosoideae</taxon>
        <taxon>Rosoideae incertae sedis</taxon>
        <taxon>Rubus</taxon>
    </lineage>
</organism>
<sequence>MKEYLTSLPHTAGLGPVVSQYCPFLRSFDSAAVSSARPSLERCLEASSPLSPTKDWAAQGVHMPVYGRRRDERFRCPAPSFSITSSFVELLNSLCLGMEIDCDKGQRGWPVGLLDDVLLFEDGEGHGFELVRHGLGMVVIGSE</sequence>
<dbReference type="AlphaFoldDB" id="A0AAW1XAQ0"/>
<dbReference type="Proteomes" id="UP001457282">
    <property type="component" value="Unassembled WGS sequence"/>
</dbReference>
<keyword evidence="2" id="KW-1185">Reference proteome</keyword>
<evidence type="ECO:0000313" key="1">
    <source>
        <dbReference type="EMBL" id="KAK9933224.1"/>
    </source>
</evidence>
<evidence type="ECO:0000313" key="2">
    <source>
        <dbReference type="Proteomes" id="UP001457282"/>
    </source>
</evidence>
<gene>
    <name evidence="1" type="ORF">M0R45_020427</name>
</gene>
<dbReference type="EMBL" id="JBEDUW010000004">
    <property type="protein sequence ID" value="KAK9933224.1"/>
    <property type="molecule type" value="Genomic_DNA"/>
</dbReference>
<name>A0AAW1XAQ0_RUBAR</name>